<evidence type="ECO:0000256" key="1">
    <source>
        <dbReference type="ARBA" id="ARBA00004240"/>
    </source>
</evidence>
<reference evidence="6" key="1">
    <citation type="journal article" date="2021" name="Environ. Microbiol.">
        <title>Genomic characterization of three novel Desulfobacterota classes expand the metabolic and phylogenetic diversity of the phylum.</title>
        <authorList>
            <person name="Murphy C.L."/>
            <person name="Biggerstaff J."/>
            <person name="Eichhorn A."/>
            <person name="Ewing E."/>
            <person name="Shahan R."/>
            <person name="Soriano D."/>
            <person name="Stewart S."/>
            <person name="VanMol K."/>
            <person name="Walker R."/>
            <person name="Walters P."/>
            <person name="Elshahed M.S."/>
            <person name="Youssef N.H."/>
        </authorList>
    </citation>
    <scope>NUCLEOTIDE SEQUENCE</scope>
    <source>
        <strain evidence="6">Zod_Metabat.24</strain>
    </source>
</reference>
<dbReference type="Pfam" id="PF14332">
    <property type="entry name" value="DUF4388"/>
    <property type="match status" value="1"/>
</dbReference>
<dbReference type="InterPro" id="IPR036869">
    <property type="entry name" value="J_dom_sf"/>
</dbReference>
<dbReference type="InterPro" id="IPR051727">
    <property type="entry name" value="DnaJ_C3_Co-chaperones"/>
</dbReference>
<comment type="caution">
    <text evidence="6">The sequence shown here is derived from an EMBL/GenBank/DDBJ whole genome shotgun (WGS) entry which is preliminary data.</text>
</comment>
<dbReference type="InterPro" id="IPR019734">
    <property type="entry name" value="TPR_rpt"/>
</dbReference>
<dbReference type="InterPro" id="IPR037257">
    <property type="entry name" value="T2SS_E_N_sf"/>
</dbReference>
<reference evidence="6" key="2">
    <citation type="submission" date="2021-01" db="EMBL/GenBank/DDBJ databases">
        <authorList>
            <person name="Hahn C.R."/>
            <person name="Youssef N.H."/>
            <person name="Elshahed M."/>
        </authorList>
    </citation>
    <scope>NUCLEOTIDE SEQUENCE</scope>
    <source>
        <strain evidence="6">Zod_Metabat.24</strain>
    </source>
</reference>
<dbReference type="SUPFAM" id="SSF46565">
    <property type="entry name" value="Chaperone J-domain"/>
    <property type="match status" value="1"/>
</dbReference>
<dbReference type="CDD" id="cd06257">
    <property type="entry name" value="DnaJ"/>
    <property type="match status" value="1"/>
</dbReference>
<dbReference type="Pfam" id="PF13181">
    <property type="entry name" value="TPR_8"/>
    <property type="match status" value="1"/>
</dbReference>
<keyword evidence="2" id="KW-0732">Signal</keyword>
<feature type="domain" description="J" evidence="5">
    <location>
        <begin position="274"/>
        <end position="345"/>
    </location>
</feature>
<dbReference type="EMBL" id="JAFGIX010000052">
    <property type="protein sequence ID" value="MBN1573558.1"/>
    <property type="molecule type" value="Genomic_DNA"/>
</dbReference>
<dbReference type="PROSITE" id="PS50076">
    <property type="entry name" value="DNAJ_2"/>
    <property type="match status" value="1"/>
</dbReference>
<dbReference type="GO" id="GO:0051087">
    <property type="term" value="F:protein-folding chaperone binding"/>
    <property type="evidence" value="ECO:0007669"/>
    <property type="project" value="TreeGrafter"/>
</dbReference>
<feature type="repeat" description="TPR" evidence="4">
    <location>
        <begin position="363"/>
        <end position="396"/>
    </location>
</feature>
<name>A0A9D8PPM9_9DELT</name>
<proteinExistence type="predicted"/>
<evidence type="ECO:0000313" key="7">
    <source>
        <dbReference type="Proteomes" id="UP000809273"/>
    </source>
</evidence>
<dbReference type="SUPFAM" id="SSF48452">
    <property type="entry name" value="TPR-like"/>
    <property type="match status" value="1"/>
</dbReference>
<dbReference type="InterPro" id="IPR001623">
    <property type="entry name" value="DnaJ_domain"/>
</dbReference>
<keyword evidence="4" id="KW-0802">TPR repeat</keyword>
<dbReference type="GO" id="GO:0051787">
    <property type="term" value="F:misfolded protein binding"/>
    <property type="evidence" value="ECO:0007669"/>
    <property type="project" value="TreeGrafter"/>
</dbReference>
<dbReference type="Gene3D" id="1.10.287.110">
    <property type="entry name" value="DnaJ domain"/>
    <property type="match status" value="1"/>
</dbReference>
<sequence length="498" mass="57140">MSSQEATFRGNLKDIPFPKLLSEIYGMGISGNLTLSRGKVKKDISVSRGMPLKINSNLLQEVLGRYLVKIGKITEEQYQRTLNAAFETKTMHGAVMVNYSLLTDEELKKYLRTQSLYKLLNLFKWNDGEYSFIKRDLAPKGGDLDGISMPTIIIRGIKWGYSLDRIIKAMGPYNNYYLYPGESKLFSKNMMGLNPQEEWLLNQIDGTRTVRETIQMSPLEFIESNKLLYASIIMHILDVKQSPTPSPLSFDKAEKQDELSTKILKKYQKMASQNYFEVLGVDQDTPLPDIKKAYLHLAKKYHPDSFPQDVLPMVEKTVNRIFDTVNKAYRVLSNEKERDLYIRSMSAPEENMTESKLQDVTNAELQFQKGKIYLKKKDYRNAMEAFKWSVKLVPDEGEYLAYLGWVLFLSAENKKGDDAVRAITYLKKAAALNPSIESPSIFLGIIYKVQNLKDVAILQFKKALEINPDSIEARRELKAIGIIKSREEHRGLFGKRKK</sequence>
<dbReference type="GO" id="GO:0034975">
    <property type="term" value="P:protein folding in endoplasmic reticulum"/>
    <property type="evidence" value="ECO:0007669"/>
    <property type="project" value="TreeGrafter"/>
</dbReference>
<evidence type="ECO:0000256" key="4">
    <source>
        <dbReference type="PROSITE-ProRule" id="PRU00339"/>
    </source>
</evidence>
<dbReference type="SMART" id="SM00028">
    <property type="entry name" value="TPR"/>
    <property type="match status" value="2"/>
</dbReference>
<dbReference type="PANTHER" id="PTHR44140">
    <property type="entry name" value="LD25575P"/>
    <property type="match status" value="1"/>
</dbReference>
<keyword evidence="3" id="KW-0256">Endoplasmic reticulum</keyword>
<dbReference type="SMART" id="SM00271">
    <property type="entry name" value="DnaJ"/>
    <property type="match status" value="1"/>
</dbReference>
<dbReference type="Gene3D" id="1.25.40.10">
    <property type="entry name" value="Tetratricopeptide repeat domain"/>
    <property type="match status" value="1"/>
</dbReference>
<feature type="repeat" description="TPR" evidence="4">
    <location>
        <begin position="437"/>
        <end position="470"/>
    </location>
</feature>
<dbReference type="Proteomes" id="UP000809273">
    <property type="component" value="Unassembled WGS sequence"/>
</dbReference>
<dbReference type="InterPro" id="IPR025497">
    <property type="entry name" value="PatA-like_N"/>
</dbReference>
<dbReference type="InterPro" id="IPR011990">
    <property type="entry name" value="TPR-like_helical_dom_sf"/>
</dbReference>
<dbReference type="SUPFAM" id="SSF160246">
    <property type="entry name" value="EspE N-terminal domain-like"/>
    <property type="match status" value="1"/>
</dbReference>
<dbReference type="AlphaFoldDB" id="A0A9D8PPM9"/>
<dbReference type="PROSITE" id="PS50005">
    <property type="entry name" value="TPR"/>
    <property type="match status" value="2"/>
</dbReference>
<dbReference type="PRINTS" id="PR00625">
    <property type="entry name" value="JDOMAIN"/>
</dbReference>
<evidence type="ECO:0000259" key="5">
    <source>
        <dbReference type="PROSITE" id="PS50076"/>
    </source>
</evidence>
<organism evidence="6 7">
    <name type="scientific">Candidatus Zymogenus saltonus</name>
    <dbReference type="NCBI Taxonomy" id="2844893"/>
    <lineage>
        <taxon>Bacteria</taxon>
        <taxon>Deltaproteobacteria</taxon>
        <taxon>Candidatus Zymogenia</taxon>
        <taxon>Candidatus Zymogeniales</taxon>
        <taxon>Candidatus Zymogenaceae</taxon>
        <taxon>Candidatus Zymogenus</taxon>
    </lineage>
</organism>
<evidence type="ECO:0000256" key="3">
    <source>
        <dbReference type="ARBA" id="ARBA00022824"/>
    </source>
</evidence>
<accession>A0A9D8PPM9</accession>
<evidence type="ECO:0000313" key="6">
    <source>
        <dbReference type="EMBL" id="MBN1573558.1"/>
    </source>
</evidence>
<gene>
    <name evidence="6" type="ORF">JW984_10220</name>
</gene>
<protein>
    <submittedName>
        <fullName evidence="6">DnaJ domain-containing protein</fullName>
    </submittedName>
</protein>
<dbReference type="Pfam" id="PF00226">
    <property type="entry name" value="DnaJ"/>
    <property type="match status" value="1"/>
</dbReference>
<comment type="subcellular location">
    <subcellularLocation>
        <location evidence="1">Endoplasmic reticulum</location>
    </subcellularLocation>
</comment>
<evidence type="ECO:0000256" key="2">
    <source>
        <dbReference type="ARBA" id="ARBA00022729"/>
    </source>
</evidence>
<dbReference type="PANTHER" id="PTHR44140:SF2">
    <property type="entry name" value="LD25575P"/>
    <property type="match status" value="1"/>
</dbReference>